<dbReference type="SMART" id="SM00490">
    <property type="entry name" value="HELICc"/>
    <property type="match status" value="1"/>
</dbReference>
<evidence type="ECO:0000256" key="5">
    <source>
        <dbReference type="ARBA" id="ARBA00022840"/>
    </source>
</evidence>
<dbReference type="Gene3D" id="3.40.50.300">
    <property type="entry name" value="P-loop containing nucleotide triphosphate hydrolases"/>
    <property type="match status" value="2"/>
</dbReference>
<keyword evidence="11" id="KW-1185">Reference proteome</keyword>
<proteinExistence type="predicted"/>
<evidence type="ECO:0000256" key="3">
    <source>
        <dbReference type="ARBA" id="ARBA00022801"/>
    </source>
</evidence>
<dbReference type="PANTHER" id="PTHR12131:SF7">
    <property type="entry name" value="EXOSOME RNA HELICASE MTR4"/>
    <property type="match status" value="1"/>
</dbReference>
<keyword evidence="5" id="KW-0067">ATP-binding</keyword>
<dbReference type="InterPro" id="IPR001650">
    <property type="entry name" value="Helicase_C-like"/>
</dbReference>
<feature type="region of interest" description="Disordered" evidence="7">
    <location>
        <begin position="1"/>
        <end position="77"/>
    </location>
</feature>
<dbReference type="FunFam" id="3.40.50.300:FF:000083">
    <property type="entry name" value="ATP-dependent RNA helicase DOB1"/>
    <property type="match status" value="1"/>
</dbReference>
<name>A0AAV9IX28_CYACA</name>
<dbReference type="EMBL" id="JANCYW010000009">
    <property type="protein sequence ID" value="KAK4536665.1"/>
    <property type="molecule type" value="Genomic_DNA"/>
</dbReference>
<keyword evidence="3" id="KW-0378">Hydrolase</keyword>
<dbReference type="InterPro" id="IPR027417">
    <property type="entry name" value="P-loop_NTPase"/>
</dbReference>
<feature type="domain" description="Helicase C-terminal" evidence="9">
    <location>
        <begin position="396"/>
        <end position="597"/>
    </location>
</feature>
<dbReference type="SUPFAM" id="SSF52540">
    <property type="entry name" value="P-loop containing nucleoside triphosphate hydrolases"/>
    <property type="match status" value="1"/>
</dbReference>
<dbReference type="Pfam" id="PF21408">
    <property type="entry name" value="MTR4-like_stalk"/>
    <property type="match status" value="1"/>
</dbReference>
<dbReference type="PANTHER" id="PTHR12131">
    <property type="entry name" value="ATP-DEPENDENT RNA AND DNA HELICASE"/>
    <property type="match status" value="1"/>
</dbReference>
<dbReference type="SMART" id="SM01142">
    <property type="entry name" value="DSHCT"/>
    <property type="match status" value="1"/>
</dbReference>
<dbReference type="GO" id="GO:0006401">
    <property type="term" value="P:RNA catabolic process"/>
    <property type="evidence" value="ECO:0007669"/>
    <property type="project" value="InterPro"/>
</dbReference>
<evidence type="ECO:0000259" key="9">
    <source>
        <dbReference type="PROSITE" id="PS51194"/>
    </source>
</evidence>
<organism evidence="10 11">
    <name type="scientific">Cyanidium caldarium</name>
    <name type="common">Red alga</name>
    <dbReference type="NCBI Taxonomy" id="2771"/>
    <lineage>
        <taxon>Eukaryota</taxon>
        <taxon>Rhodophyta</taxon>
        <taxon>Bangiophyceae</taxon>
        <taxon>Cyanidiales</taxon>
        <taxon>Cyanidiaceae</taxon>
        <taxon>Cyanidium</taxon>
    </lineage>
</organism>
<dbReference type="PROSITE" id="PS51194">
    <property type="entry name" value="HELICASE_CTER"/>
    <property type="match status" value="1"/>
</dbReference>
<dbReference type="PROSITE" id="PS51192">
    <property type="entry name" value="HELICASE_ATP_BIND_1"/>
    <property type="match status" value="1"/>
</dbReference>
<evidence type="ECO:0000256" key="2">
    <source>
        <dbReference type="ARBA" id="ARBA00022741"/>
    </source>
</evidence>
<dbReference type="Pfam" id="PF08148">
    <property type="entry name" value="DSHCT"/>
    <property type="match status" value="1"/>
</dbReference>
<evidence type="ECO:0000313" key="11">
    <source>
        <dbReference type="Proteomes" id="UP001301350"/>
    </source>
</evidence>
<keyword evidence="4" id="KW-0347">Helicase</keyword>
<dbReference type="Gene3D" id="1.10.3380.30">
    <property type="match status" value="1"/>
</dbReference>
<dbReference type="GO" id="GO:0005524">
    <property type="term" value="F:ATP binding"/>
    <property type="evidence" value="ECO:0007669"/>
    <property type="project" value="UniProtKB-KW"/>
</dbReference>
<dbReference type="InterPro" id="IPR016438">
    <property type="entry name" value="SKI2-like"/>
</dbReference>
<evidence type="ECO:0000256" key="1">
    <source>
        <dbReference type="ARBA" id="ARBA00004123"/>
    </source>
</evidence>
<dbReference type="GO" id="GO:0003724">
    <property type="term" value="F:RNA helicase activity"/>
    <property type="evidence" value="ECO:0007669"/>
    <property type="project" value="InterPro"/>
</dbReference>
<dbReference type="Proteomes" id="UP001301350">
    <property type="component" value="Unassembled WGS sequence"/>
</dbReference>
<evidence type="ECO:0000256" key="7">
    <source>
        <dbReference type="SAM" id="MobiDB-lite"/>
    </source>
</evidence>
<dbReference type="InterPro" id="IPR050699">
    <property type="entry name" value="RNA-DNA_Helicase"/>
</dbReference>
<keyword evidence="2" id="KW-0547">Nucleotide-binding</keyword>
<feature type="compositionally biased region" description="Basic residues" evidence="7">
    <location>
        <begin position="23"/>
        <end position="32"/>
    </location>
</feature>
<dbReference type="Pfam" id="PF00271">
    <property type="entry name" value="Helicase_C"/>
    <property type="match status" value="1"/>
</dbReference>
<evidence type="ECO:0000259" key="8">
    <source>
        <dbReference type="PROSITE" id="PS51192"/>
    </source>
</evidence>
<dbReference type="Pfam" id="PF00270">
    <property type="entry name" value="DEAD"/>
    <property type="match status" value="1"/>
</dbReference>
<dbReference type="InterPro" id="IPR012961">
    <property type="entry name" value="Ski2/MTR4_C"/>
</dbReference>
<dbReference type="InterPro" id="IPR014001">
    <property type="entry name" value="Helicase_ATP-bd"/>
</dbReference>
<evidence type="ECO:0000256" key="4">
    <source>
        <dbReference type="ARBA" id="ARBA00022806"/>
    </source>
</evidence>
<evidence type="ECO:0000256" key="6">
    <source>
        <dbReference type="ARBA" id="ARBA00023242"/>
    </source>
</evidence>
<comment type="caution">
    <text evidence="10">The sequence shown here is derived from an EMBL/GenBank/DDBJ whole genome shotgun (WGS) entry which is preliminary data.</text>
</comment>
<keyword evidence="6" id="KW-0539">Nucleus</keyword>
<dbReference type="CDD" id="cd18024">
    <property type="entry name" value="DEXHc_Mtr4-like"/>
    <property type="match status" value="1"/>
</dbReference>
<dbReference type="CDD" id="cd18795">
    <property type="entry name" value="SF2_C_Ski2"/>
    <property type="match status" value="1"/>
</dbReference>
<sequence length="1037" mass="115831">MGEHDADPGSLPDGLFDIFNVKQSKRPPKRVRSSSPSDADASDLEALLDDQVPPPATGVAEATVSPGQPANGAALPPRKPLFSASLLPTNFPRTVEFRVTRTPGKAADGDDAGTSDAVSARVTFQTSCLHAVSVPGDWPAYDPSTVADWPPTNRPPAKQYKFELDAFQVEACKCLEIGESVLVAAHTSAGKTAVAEYAVAMSLREHQRVIYTSPIKALSNQKYRELQEEFGEVGLMTGDVTINPGASCLVMTTEILRSMLYRGSEVVREVAWVIFDEVHYMRDRERGVVWEESIILLPDSVRFVFLSATIQNAEEFAEWVAMLHCRPCHTIYTDKRPVPLRHYALPPGADSIMLLVDERGALREPNFAKLPASAVDTGRGAGRWHDARNARLATDTLIRLVQMAMERNLDPLIVFSFSRRECEAHALQAMKLDLLDDEEKALVGKVFDSAVAVLGEEDRKLPQIRSALEMLKCGIGIHHSGLLPLLKEVVEILFQEGLVKVLFATETFAMGLNMPAKTVIFTALRKFDGERFRPITSGEYIQMSGRAGRRGIDDMGVVILMLDDRVPRGDLRRMLTGQSDALRSTFHLEYNMLLNLHRSEHADPVYMISRSFAQFQLSNMHKQLWHEVTALEAEAETVALEVEERAVREYAEQQEVWRRNTDALVSRALSTQALERLVHPGRLVQLGGRKRWAVVAAVGWNGEQPGRSLLTVHALDGDGALITQPHRLATLQALSTLVIELPPARDAPQMREAVAQALHSIEAQHGAEVPELPWAQDIMPGDEAVREWAAQRDAARSALRALEAQHGAALRRAANAWSQRQQLQRQARQKRRIWTARTGLILQEQLNRMTRVLRRLHYLDDEDVITTKGRTCCEVHTADELVLSELIFEGVFSEWDASVTAALLTCFVFDEKSKGEVALVRPLRDAYAALRKTAYRAACVMHDAQLNVRVPDYVEHFVPDMMPVVYHWCRGTSFARLMTQTTIYEGSVIRCMRRLEELLHQLRMAAASIGNTDLERHFEQCSTLLKRDIVFAASLYL</sequence>
<dbReference type="GO" id="GO:0005634">
    <property type="term" value="C:nucleus"/>
    <property type="evidence" value="ECO:0007669"/>
    <property type="project" value="UniProtKB-SubCell"/>
</dbReference>
<evidence type="ECO:0000313" key="10">
    <source>
        <dbReference type="EMBL" id="KAK4536665.1"/>
    </source>
</evidence>
<dbReference type="FunFam" id="3.40.50.300:FF:000141">
    <property type="entry name" value="ATP-dependent RNA helicase DOB1"/>
    <property type="match status" value="1"/>
</dbReference>
<dbReference type="InterPro" id="IPR011545">
    <property type="entry name" value="DEAD/DEAH_box_helicase_dom"/>
</dbReference>
<reference evidence="10 11" key="1">
    <citation type="submission" date="2022-07" db="EMBL/GenBank/DDBJ databases">
        <title>Genome-wide signatures of adaptation to extreme environments.</title>
        <authorList>
            <person name="Cho C.H."/>
            <person name="Yoon H.S."/>
        </authorList>
    </citation>
    <scope>NUCLEOTIDE SEQUENCE [LARGE SCALE GENOMIC DNA]</scope>
    <source>
        <strain evidence="10 11">DBV 063 E5</strain>
    </source>
</reference>
<dbReference type="InterPro" id="IPR048392">
    <property type="entry name" value="MTR4-like_stalk"/>
</dbReference>
<accession>A0AAV9IX28</accession>
<dbReference type="GO" id="GO:0016787">
    <property type="term" value="F:hydrolase activity"/>
    <property type="evidence" value="ECO:0007669"/>
    <property type="project" value="UniProtKB-KW"/>
</dbReference>
<dbReference type="AlphaFoldDB" id="A0AAV9IX28"/>
<dbReference type="GO" id="GO:0000460">
    <property type="term" value="P:maturation of 5.8S rRNA"/>
    <property type="evidence" value="ECO:0007669"/>
    <property type="project" value="TreeGrafter"/>
</dbReference>
<protein>
    <submittedName>
        <fullName evidence="10">Uncharacterized protein</fullName>
    </submittedName>
</protein>
<gene>
    <name evidence="10" type="ORF">CDCA_CDCA09G2690</name>
</gene>
<dbReference type="PIRSF" id="PIRSF005198">
    <property type="entry name" value="Antiviral_helicase_SKI2"/>
    <property type="match status" value="1"/>
</dbReference>
<comment type="subcellular location">
    <subcellularLocation>
        <location evidence="1">Nucleus</location>
    </subcellularLocation>
</comment>
<feature type="domain" description="Helicase ATP-binding" evidence="8">
    <location>
        <begin position="172"/>
        <end position="328"/>
    </location>
</feature>
<dbReference type="GO" id="GO:0003723">
    <property type="term" value="F:RNA binding"/>
    <property type="evidence" value="ECO:0007669"/>
    <property type="project" value="InterPro"/>
</dbReference>
<dbReference type="SMART" id="SM00487">
    <property type="entry name" value="DEXDc"/>
    <property type="match status" value="1"/>
</dbReference>